<dbReference type="Proteomes" id="UP000000239">
    <property type="component" value="Chromosome"/>
</dbReference>
<dbReference type="InterPro" id="IPR004681">
    <property type="entry name" value="TRAP_DctM"/>
</dbReference>
<keyword evidence="3 7" id="KW-0997">Cell inner membrane</keyword>
<dbReference type="GO" id="GO:0022857">
    <property type="term" value="F:transmembrane transporter activity"/>
    <property type="evidence" value="ECO:0007669"/>
    <property type="project" value="UniProtKB-UniRule"/>
</dbReference>
<dbReference type="PANTHER" id="PTHR33362:SF5">
    <property type="entry name" value="C4-DICARBOXYLATE TRAP TRANSPORTER LARGE PERMEASE PROTEIN DCTM"/>
    <property type="match status" value="1"/>
</dbReference>
<feature type="transmembrane region" description="Helical" evidence="7">
    <location>
        <begin position="368"/>
        <end position="394"/>
    </location>
</feature>
<protein>
    <recommendedName>
        <fullName evidence="7">TRAP transporter large permease protein</fullName>
    </recommendedName>
</protein>
<evidence type="ECO:0000256" key="5">
    <source>
        <dbReference type="ARBA" id="ARBA00022989"/>
    </source>
</evidence>
<evidence type="ECO:0000256" key="1">
    <source>
        <dbReference type="ARBA" id="ARBA00004429"/>
    </source>
</evidence>
<comment type="subcellular location">
    <subcellularLocation>
        <location evidence="1 7">Cell inner membrane</location>
        <topology evidence="1 7">Multi-pass membrane protein</topology>
    </subcellularLocation>
</comment>
<keyword evidence="4 7" id="KW-0812">Transmembrane</keyword>
<evidence type="ECO:0000313" key="9">
    <source>
        <dbReference type="EMBL" id="ABE57645.1"/>
    </source>
</evidence>
<keyword evidence="6 7" id="KW-0472">Membrane</keyword>
<dbReference type="EMBL" id="CP000285">
    <property type="protein sequence ID" value="ABE57645.1"/>
    <property type="molecule type" value="Genomic_DNA"/>
</dbReference>
<comment type="function">
    <text evidence="7">Part of the tripartite ATP-independent periplasmic (TRAP) transport system.</text>
</comment>
<dbReference type="STRING" id="290398.Csal_0282"/>
<organism evidence="9 10">
    <name type="scientific">Chromohalobacter israelensis (strain ATCC BAA-138 / DSM 3043 / CIP 106854 / NCIMB 13768 / 1H11)</name>
    <name type="common">Chromohalobacter salexigens</name>
    <dbReference type="NCBI Taxonomy" id="290398"/>
    <lineage>
        <taxon>Bacteria</taxon>
        <taxon>Pseudomonadati</taxon>
        <taxon>Pseudomonadota</taxon>
        <taxon>Gammaproteobacteria</taxon>
        <taxon>Oceanospirillales</taxon>
        <taxon>Halomonadaceae</taxon>
        <taxon>Chromohalobacter</taxon>
    </lineage>
</organism>
<dbReference type="eggNOG" id="COG1593">
    <property type="taxonomic scope" value="Bacteria"/>
</dbReference>
<evidence type="ECO:0000256" key="2">
    <source>
        <dbReference type="ARBA" id="ARBA00022475"/>
    </source>
</evidence>
<evidence type="ECO:0000259" key="8">
    <source>
        <dbReference type="Pfam" id="PF06808"/>
    </source>
</evidence>
<gene>
    <name evidence="9" type="ordered locus">Csal_0282</name>
</gene>
<evidence type="ECO:0000313" key="10">
    <source>
        <dbReference type="Proteomes" id="UP000000239"/>
    </source>
</evidence>
<feature type="transmembrane region" description="Helical" evidence="7">
    <location>
        <begin position="415"/>
        <end position="439"/>
    </location>
</feature>
<feature type="transmembrane region" description="Helical" evidence="7">
    <location>
        <begin position="62"/>
        <end position="81"/>
    </location>
</feature>
<evidence type="ECO:0000256" key="7">
    <source>
        <dbReference type="RuleBase" id="RU369079"/>
    </source>
</evidence>
<dbReference type="PANTHER" id="PTHR33362">
    <property type="entry name" value="SIALIC ACID TRAP TRANSPORTER PERMEASE PROTEIN SIAT-RELATED"/>
    <property type="match status" value="1"/>
</dbReference>
<dbReference type="PIRSF" id="PIRSF006066">
    <property type="entry name" value="HI0050"/>
    <property type="match status" value="1"/>
</dbReference>
<feature type="transmembrane region" description="Helical" evidence="7">
    <location>
        <begin position="221"/>
        <end position="243"/>
    </location>
</feature>
<feature type="transmembrane region" description="Helical" evidence="7">
    <location>
        <begin position="181"/>
        <end position="200"/>
    </location>
</feature>
<sequence>MMSPITLGTGGFVLLLIMMAARIPIGLSMLVVGAAGSMLITGPMGILNGLKTLPYEHFSSHTLSIIPLFLLMGQFAARAGLSRAMFQAANDWLGHRRGGLAMSTIGACGAFGAICGSSLATAATMTQVALPEMERQGYRGSLATGALAAGGTLGILIPPSVVLVIYAILAEQNINEMFAAALVPGLFAAFSYMLAISLYVRFFPASAPNKDKASRGERWRSLWEVWPGAAIFIIVIGGIYTGIFTPTEAAAVGAAATGVLAITRGGLRWNGLRDCLLETAVTSAMIFFIVLGASVFNSFLALTQLPQITAGWIVGLEISPWVVLAGILLCYLILGCFMDSLSMILLTVPIFLPIVTGMDFGMPAADVAIWFGILALVVVEVGMITPPVGLNIFIIHSMAPHVPLTETFKGILPFLAADVIRIVMLVAFPAITLGFVYLLY</sequence>
<accession>Q1R0W3</accession>
<feature type="transmembrane region" description="Helical" evidence="7">
    <location>
        <begin position="101"/>
        <end position="130"/>
    </location>
</feature>
<evidence type="ECO:0000256" key="3">
    <source>
        <dbReference type="ARBA" id="ARBA00022519"/>
    </source>
</evidence>
<dbReference type="Pfam" id="PF06808">
    <property type="entry name" value="DctM"/>
    <property type="match status" value="1"/>
</dbReference>
<dbReference type="AlphaFoldDB" id="Q1R0W3"/>
<evidence type="ECO:0000256" key="4">
    <source>
        <dbReference type="ARBA" id="ARBA00022692"/>
    </source>
</evidence>
<feature type="transmembrane region" description="Helical" evidence="7">
    <location>
        <begin position="312"/>
        <end position="334"/>
    </location>
</feature>
<evidence type="ECO:0000256" key="6">
    <source>
        <dbReference type="ARBA" id="ARBA00023136"/>
    </source>
</evidence>
<feature type="domain" description="TRAP C4-dicarboxylate transport system permease DctM subunit" evidence="8">
    <location>
        <begin position="12"/>
        <end position="431"/>
    </location>
</feature>
<comment type="similarity">
    <text evidence="7">Belongs to the TRAP transporter large permease family.</text>
</comment>
<dbReference type="KEGG" id="csa:Csal_0282"/>
<name>Q1R0W3_CHRI1</name>
<comment type="subunit">
    <text evidence="7">The complex comprises the extracytoplasmic solute receptor protein and the two transmembrane proteins.</text>
</comment>
<dbReference type="RefSeq" id="WP_011505591.1">
    <property type="nucleotide sequence ID" value="NC_007963.1"/>
</dbReference>
<dbReference type="GeneID" id="95333028"/>
<keyword evidence="2" id="KW-1003">Cell membrane</keyword>
<proteinExistence type="inferred from homology"/>
<dbReference type="HOGENOM" id="CLU_019824_4_0_6"/>
<dbReference type="GO" id="GO:0005886">
    <property type="term" value="C:plasma membrane"/>
    <property type="evidence" value="ECO:0007669"/>
    <property type="project" value="UniProtKB-SubCell"/>
</dbReference>
<feature type="transmembrane region" description="Helical" evidence="7">
    <location>
        <begin position="142"/>
        <end position="169"/>
    </location>
</feature>
<keyword evidence="5 7" id="KW-1133">Transmembrane helix</keyword>
<keyword evidence="7" id="KW-0813">Transport</keyword>
<dbReference type="NCBIfam" id="TIGR00786">
    <property type="entry name" value="dctM"/>
    <property type="match status" value="1"/>
</dbReference>
<feature type="transmembrane region" description="Helical" evidence="7">
    <location>
        <begin position="249"/>
        <end position="267"/>
    </location>
</feature>
<keyword evidence="10" id="KW-1185">Reference proteome</keyword>
<dbReference type="InterPro" id="IPR010656">
    <property type="entry name" value="DctM"/>
</dbReference>
<feature type="transmembrane region" description="Helical" evidence="7">
    <location>
        <begin position="279"/>
        <end position="300"/>
    </location>
</feature>
<feature type="transmembrane region" description="Helical" evidence="7">
    <location>
        <begin position="341"/>
        <end position="362"/>
    </location>
</feature>
<reference evidence="9 10" key="1">
    <citation type="journal article" date="2011" name="Stand. Genomic Sci.">
        <title>Complete genome sequence of the halophilic and highly halotolerant Chromohalobacter salexigens type strain (1H11(T)).</title>
        <authorList>
            <person name="Copeland A."/>
            <person name="O'Connor K."/>
            <person name="Lucas S."/>
            <person name="Lapidus A."/>
            <person name="Berry K.W."/>
            <person name="Detter J.C."/>
            <person name="Del Rio T.G."/>
            <person name="Hammon N."/>
            <person name="Dalin E."/>
            <person name="Tice H."/>
            <person name="Pitluck S."/>
            <person name="Bruce D."/>
            <person name="Goodwin L."/>
            <person name="Han C."/>
            <person name="Tapia R."/>
            <person name="Saunders E."/>
            <person name="Schmutz J."/>
            <person name="Brettin T."/>
            <person name="Larimer F."/>
            <person name="Land M."/>
            <person name="Hauser L."/>
            <person name="Vargas C."/>
            <person name="Nieto J.J."/>
            <person name="Kyrpides N.C."/>
            <person name="Ivanova N."/>
            <person name="Goker M."/>
            <person name="Klenk H.P."/>
            <person name="Csonka L.N."/>
            <person name="Woyke T."/>
        </authorList>
    </citation>
    <scope>NUCLEOTIDE SEQUENCE [LARGE SCALE GENOMIC DNA]</scope>
    <source>
        <strain evidence="10">ATCC BAA-138 / DSM 3043 / CIP 106854 / NCIMB 13768 / 1H11</strain>
    </source>
</reference>
<feature type="transmembrane region" description="Helical" evidence="7">
    <location>
        <begin position="30"/>
        <end position="50"/>
    </location>
</feature>